<name>A0AAV1M742_9NEOP</name>
<evidence type="ECO:0000313" key="2">
    <source>
        <dbReference type="EMBL" id="CAK1603431.1"/>
    </source>
</evidence>
<dbReference type="EMBL" id="CAVLGL010000148">
    <property type="protein sequence ID" value="CAK1603431.1"/>
    <property type="molecule type" value="Genomic_DNA"/>
</dbReference>
<gene>
    <name evidence="2" type="ORF">PARMNEM_LOCUS21809</name>
</gene>
<proteinExistence type="predicted"/>
<sequence>MFEGIFETMSTSSATESMGTTSSSSRRQSTKQRGIKRLLSESILEDKELQKDTRTTQKSTRYYKNRT</sequence>
<feature type="compositionally biased region" description="Basic and acidic residues" evidence="1">
    <location>
        <begin position="44"/>
        <end position="55"/>
    </location>
</feature>
<dbReference type="Proteomes" id="UP001314205">
    <property type="component" value="Unassembled WGS sequence"/>
</dbReference>
<dbReference type="AlphaFoldDB" id="A0AAV1M742"/>
<feature type="compositionally biased region" description="Low complexity" evidence="1">
    <location>
        <begin position="7"/>
        <end position="27"/>
    </location>
</feature>
<keyword evidence="3" id="KW-1185">Reference proteome</keyword>
<evidence type="ECO:0000256" key="1">
    <source>
        <dbReference type="SAM" id="MobiDB-lite"/>
    </source>
</evidence>
<reference evidence="2 3" key="1">
    <citation type="submission" date="2023-11" db="EMBL/GenBank/DDBJ databases">
        <authorList>
            <person name="Hedman E."/>
            <person name="Englund M."/>
            <person name="Stromberg M."/>
            <person name="Nyberg Akerstrom W."/>
            <person name="Nylinder S."/>
            <person name="Jareborg N."/>
            <person name="Kallberg Y."/>
            <person name="Kronander E."/>
        </authorList>
    </citation>
    <scope>NUCLEOTIDE SEQUENCE [LARGE SCALE GENOMIC DNA]</scope>
</reference>
<evidence type="ECO:0000313" key="3">
    <source>
        <dbReference type="Proteomes" id="UP001314205"/>
    </source>
</evidence>
<accession>A0AAV1M742</accession>
<protein>
    <submittedName>
        <fullName evidence="2">Uncharacterized protein</fullName>
    </submittedName>
</protein>
<feature type="region of interest" description="Disordered" evidence="1">
    <location>
        <begin position="1"/>
        <end position="67"/>
    </location>
</feature>
<comment type="caution">
    <text evidence="2">The sequence shown here is derived from an EMBL/GenBank/DDBJ whole genome shotgun (WGS) entry which is preliminary data.</text>
</comment>
<organism evidence="2 3">
    <name type="scientific">Parnassius mnemosyne</name>
    <name type="common">clouded apollo</name>
    <dbReference type="NCBI Taxonomy" id="213953"/>
    <lineage>
        <taxon>Eukaryota</taxon>
        <taxon>Metazoa</taxon>
        <taxon>Ecdysozoa</taxon>
        <taxon>Arthropoda</taxon>
        <taxon>Hexapoda</taxon>
        <taxon>Insecta</taxon>
        <taxon>Pterygota</taxon>
        <taxon>Neoptera</taxon>
        <taxon>Endopterygota</taxon>
        <taxon>Lepidoptera</taxon>
        <taxon>Glossata</taxon>
        <taxon>Ditrysia</taxon>
        <taxon>Papilionoidea</taxon>
        <taxon>Papilionidae</taxon>
        <taxon>Parnassiinae</taxon>
        <taxon>Parnassini</taxon>
        <taxon>Parnassius</taxon>
        <taxon>Driopa</taxon>
    </lineage>
</organism>